<evidence type="ECO:0000313" key="2">
    <source>
        <dbReference type="EMBL" id="GHG73264.1"/>
    </source>
</evidence>
<comment type="caution">
    <text evidence="2">The sequence shown here is derived from an EMBL/GenBank/DDBJ whole genome shotgun (WGS) entry which is preliminary data.</text>
</comment>
<feature type="transmembrane region" description="Helical" evidence="1">
    <location>
        <begin position="12"/>
        <end position="34"/>
    </location>
</feature>
<accession>A0ABQ3L2M2</accession>
<dbReference type="EMBL" id="BNAO01000007">
    <property type="protein sequence ID" value="GHG73264.1"/>
    <property type="molecule type" value="Genomic_DNA"/>
</dbReference>
<organism evidence="2 3">
    <name type="scientific">Alishewanella longhuensis</name>
    <dbReference type="NCBI Taxonomy" id="1091037"/>
    <lineage>
        <taxon>Bacteria</taxon>
        <taxon>Pseudomonadati</taxon>
        <taxon>Pseudomonadota</taxon>
        <taxon>Gammaproteobacteria</taxon>
        <taxon>Alteromonadales</taxon>
        <taxon>Alteromonadaceae</taxon>
        <taxon>Alishewanella</taxon>
    </lineage>
</organism>
<gene>
    <name evidence="2" type="ORF">GCM10010919_25930</name>
</gene>
<proteinExistence type="predicted"/>
<keyword evidence="3" id="KW-1185">Reference proteome</keyword>
<keyword evidence="1" id="KW-0812">Transmembrane</keyword>
<evidence type="ECO:0000256" key="1">
    <source>
        <dbReference type="SAM" id="Phobius"/>
    </source>
</evidence>
<feature type="transmembrane region" description="Helical" evidence="1">
    <location>
        <begin position="40"/>
        <end position="60"/>
    </location>
</feature>
<keyword evidence="1" id="KW-0472">Membrane</keyword>
<evidence type="ECO:0000313" key="3">
    <source>
        <dbReference type="Proteomes" id="UP000659697"/>
    </source>
</evidence>
<name>A0ABQ3L2M2_9ALTE</name>
<dbReference type="Proteomes" id="UP000659697">
    <property type="component" value="Unassembled WGS sequence"/>
</dbReference>
<protein>
    <submittedName>
        <fullName evidence="2">Uncharacterized protein</fullName>
    </submittedName>
</protein>
<sequence>MYAMSDIMLVKLLKIIMLLGFSIFLFGHYLWLFANLPEKMGVTGIIIVAACCALGLALSLPTKIYLTMLLMQWEENAKQNHLGK</sequence>
<keyword evidence="1" id="KW-1133">Transmembrane helix</keyword>
<reference evidence="3" key="1">
    <citation type="journal article" date="2019" name="Int. J. Syst. Evol. Microbiol.">
        <title>The Global Catalogue of Microorganisms (GCM) 10K type strain sequencing project: providing services to taxonomists for standard genome sequencing and annotation.</title>
        <authorList>
            <consortium name="The Broad Institute Genomics Platform"/>
            <consortium name="The Broad Institute Genome Sequencing Center for Infectious Disease"/>
            <person name="Wu L."/>
            <person name="Ma J."/>
        </authorList>
    </citation>
    <scope>NUCLEOTIDE SEQUENCE [LARGE SCALE GENOMIC DNA]</scope>
    <source>
        <strain evidence="3">CGMCC 1.7003</strain>
    </source>
</reference>